<name>A0AAV8UY39_9RHOD</name>
<keyword evidence="5" id="KW-0804">Transcription</keyword>
<dbReference type="EMBL" id="JAMWBK010000004">
    <property type="protein sequence ID" value="KAJ8905922.1"/>
    <property type="molecule type" value="Genomic_DNA"/>
</dbReference>
<organism evidence="9 10">
    <name type="scientific">Rhodosorus marinus</name>
    <dbReference type="NCBI Taxonomy" id="101924"/>
    <lineage>
        <taxon>Eukaryota</taxon>
        <taxon>Rhodophyta</taxon>
        <taxon>Stylonematophyceae</taxon>
        <taxon>Stylonematales</taxon>
        <taxon>Stylonemataceae</taxon>
        <taxon>Rhodosorus</taxon>
    </lineage>
</organism>
<dbReference type="Pfam" id="PF03874">
    <property type="entry name" value="RNA_pol_Rpb4"/>
    <property type="match status" value="1"/>
</dbReference>
<evidence type="ECO:0000313" key="9">
    <source>
        <dbReference type="EMBL" id="KAJ8905922.1"/>
    </source>
</evidence>
<evidence type="ECO:0000256" key="4">
    <source>
        <dbReference type="ARBA" id="ARBA00022478"/>
    </source>
</evidence>
<dbReference type="GO" id="GO:0006384">
    <property type="term" value="P:transcription initiation at RNA polymerase III promoter"/>
    <property type="evidence" value="ECO:0007669"/>
    <property type="project" value="InterPro"/>
</dbReference>
<dbReference type="GO" id="GO:0000166">
    <property type="term" value="F:nucleotide binding"/>
    <property type="evidence" value="ECO:0007669"/>
    <property type="project" value="InterPro"/>
</dbReference>
<dbReference type="Gene3D" id="1.20.1250.40">
    <property type="match status" value="1"/>
</dbReference>
<evidence type="ECO:0000256" key="3">
    <source>
        <dbReference type="ARBA" id="ARBA00016672"/>
    </source>
</evidence>
<evidence type="ECO:0000256" key="1">
    <source>
        <dbReference type="ARBA" id="ARBA00004123"/>
    </source>
</evidence>
<dbReference type="InterPro" id="IPR038324">
    <property type="entry name" value="Rpb4/RPC9_sf"/>
</dbReference>
<dbReference type="PANTHER" id="PTHR15561">
    <property type="entry name" value="CALCITONIN GENE-RELATED PEPTIDE-RECEPTOR COMPONENT PROTEIN"/>
    <property type="match status" value="1"/>
</dbReference>
<accession>A0AAV8UY39</accession>
<comment type="caution">
    <text evidence="9">The sequence shown here is derived from an EMBL/GenBank/DDBJ whole genome shotgun (WGS) entry which is preliminary data.</text>
</comment>
<comment type="subcellular location">
    <subcellularLocation>
        <location evidence="1">Nucleus</location>
    </subcellularLocation>
</comment>
<dbReference type="InterPro" id="IPR006590">
    <property type="entry name" value="RNA_pol_Rpb4/RPC9_core"/>
</dbReference>
<proteinExistence type="inferred from homology"/>
<keyword evidence="4" id="KW-0240">DNA-directed RNA polymerase</keyword>
<dbReference type="SMART" id="SM00657">
    <property type="entry name" value="RPOL4c"/>
    <property type="match status" value="1"/>
</dbReference>
<feature type="compositionally biased region" description="Acidic residues" evidence="7">
    <location>
        <begin position="189"/>
        <end position="198"/>
    </location>
</feature>
<dbReference type="InterPro" id="IPR005574">
    <property type="entry name" value="Rpb4/RPC9"/>
</dbReference>
<evidence type="ECO:0000259" key="8">
    <source>
        <dbReference type="SMART" id="SM00657"/>
    </source>
</evidence>
<dbReference type="GO" id="GO:0005666">
    <property type="term" value="C:RNA polymerase III complex"/>
    <property type="evidence" value="ECO:0007669"/>
    <property type="project" value="InterPro"/>
</dbReference>
<evidence type="ECO:0000256" key="7">
    <source>
        <dbReference type="SAM" id="MobiDB-lite"/>
    </source>
</evidence>
<evidence type="ECO:0000313" key="10">
    <source>
        <dbReference type="Proteomes" id="UP001157974"/>
    </source>
</evidence>
<evidence type="ECO:0000256" key="5">
    <source>
        <dbReference type="ARBA" id="ARBA00023163"/>
    </source>
</evidence>
<dbReference type="InterPro" id="IPR010997">
    <property type="entry name" value="HRDC-like_sf"/>
</dbReference>
<evidence type="ECO:0000256" key="2">
    <source>
        <dbReference type="ARBA" id="ARBA00006898"/>
    </source>
</evidence>
<feature type="compositionally biased region" description="Basic and acidic residues" evidence="7">
    <location>
        <begin position="161"/>
        <end position="178"/>
    </location>
</feature>
<dbReference type="PANTHER" id="PTHR15561:SF0">
    <property type="entry name" value="DNA-DIRECTED RNA POLYMERASE III SUBUNIT RPC9"/>
    <property type="match status" value="1"/>
</dbReference>
<comment type="similarity">
    <text evidence="2">Belongs to the eukaryotic RPC9 RNA polymerase subunit family.</text>
</comment>
<evidence type="ECO:0000256" key="6">
    <source>
        <dbReference type="ARBA" id="ARBA00023242"/>
    </source>
</evidence>
<dbReference type="Proteomes" id="UP001157974">
    <property type="component" value="Unassembled WGS sequence"/>
</dbReference>
<feature type="domain" description="RNA polymerase Rpb4/RPC9 core" evidence="8">
    <location>
        <begin position="1"/>
        <end position="135"/>
    </location>
</feature>
<reference evidence="9 10" key="1">
    <citation type="journal article" date="2023" name="Nat. Commun.">
        <title>Origin of minicircular mitochondrial genomes in red algae.</title>
        <authorList>
            <person name="Lee Y."/>
            <person name="Cho C.H."/>
            <person name="Lee Y.M."/>
            <person name="Park S.I."/>
            <person name="Yang J.H."/>
            <person name="West J.A."/>
            <person name="Bhattacharya D."/>
            <person name="Yoon H.S."/>
        </authorList>
    </citation>
    <scope>NUCLEOTIDE SEQUENCE [LARGE SCALE GENOMIC DNA]</scope>
    <source>
        <strain evidence="9 10">CCMP1338</strain>
        <tissue evidence="9">Whole cell</tissue>
    </source>
</reference>
<protein>
    <recommendedName>
        <fullName evidence="3">DNA-directed RNA polymerase III subunit RPC9</fullName>
    </recommendedName>
</protein>
<dbReference type="InterPro" id="IPR038846">
    <property type="entry name" value="RPC9"/>
</dbReference>
<keyword evidence="10" id="KW-1185">Reference proteome</keyword>
<dbReference type="SUPFAM" id="SSF47819">
    <property type="entry name" value="HRDC-like"/>
    <property type="match status" value="1"/>
</dbReference>
<dbReference type="AlphaFoldDB" id="A0AAV8UY39"/>
<sequence length="198" mass="22601">MKITVDPEEVLMNFEVLEVLRDHRKKRKSQLRVRQHRMAGMTHTEEAENVKIVSNQVISYLERTPANSQTSEHYQKIKEQLDDYDLAPAEYEMVVNLRPSKPAQLMPIVEDGLERFSEKDLEAIAEHVEQCLPPAPELQVLGADGDPEENNLEDYHLAVEDGRAEAGDSSKQQDKTELENLDAGKVNFDSEDDDDNSR</sequence>
<keyword evidence="6" id="KW-0539">Nucleus</keyword>
<feature type="region of interest" description="Disordered" evidence="7">
    <location>
        <begin position="161"/>
        <end position="198"/>
    </location>
</feature>
<gene>
    <name evidence="9" type="ORF">NDN08_002423</name>
</gene>